<gene>
    <name evidence="1" type="ORF">Glove_505g59</name>
</gene>
<evidence type="ECO:0000313" key="2">
    <source>
        <dbReference type="Proteomes" id="UP000266861"/>
    </source>
</evidence>
<protein>
    <submittedName>
        <fullName evidence="1">Uncharacterized protein</fullName>
    </submittedName>
</protein>
<organism evidence="1 2">
    <name type="scientific">Diversispora epigaea</name>
    <dbReference type="NCBI Taxonomy" id="1348612"/>
    <lineage>
        <taxon>Eukaryota</taxon>
        <taxon>Fungi</taxon>
        <taxon>Fungi incertae sedis</taxon>
        <taxon>Mucoromycota</taxon>
        <taxon>Glomeromycotina</taxon>
        <taxon>Glomeromycetes</taxon>
        <taxon>Diversisporales</taxon>
        <taxon>Diversisporaceae</taxon>
        <taxon>Diversispora</taxon>
    </lineage>
</organism>
<proteinExistence type="predicted"/>
<dbReference type="Proteomes" id="UP000266861">
    <property type="component" value="Unassembled WGS sequence"/>
</dbReference>
<name>A0A397GM30_9GLOM</name>
<comment type="caution">
    <text evidence="1">The sequence shown here is derived from an EMBL/GenBank/DDBJ whole genome shotgun (WGS) entry which is preliminary data.</text>
</comment>
<keyword evidence="2" id="KW-1185">Reference proteome</keyword>
<dbReference type="AlphaFoldDB" id="A0A397GM30"/>
<accession>A0A397GM30</accession>
<sequence>MVRYRHLLMLKISQPFTSAIYELVSVLISENKACGNHRPFHNSILELSLAVWIDELENRISNITTEILHSSKDMLISDMESTLDFAHRYQQIENNFTLDLTFSRDEELERLTMFSTVDSLNHVSSTDIREPKSTKIESHYSIVLIVRSGSKCSNEEWDEYIKFSQVRTNETPLDWMKRI</sequence>
<dbReference type="EMBL" id="PQFF01000438">
    <property type="protein sequence ID" value="RHZ50093.1"/>
    <property type="molecule type" value="Genomic_DNA"/>
</dbReference>
<reference evidence="1 2" key="1">
    <citation type="submission" date="2018-08" db="EMBL/GenBank/DDBJ databases">
        <title>Genome and evolution of the arbuscular mycorrhizal fungus Diversispora epigaea (formerly Glomus versiforme) and its bacterial endosymbionts.</title>
        <authorList>
            <person name="Sun X."/>
            <person name="Fei Z."/>
            <person name="Harrison M."/>
        </authorList>
    </citation>
    <scope>NUCLEOTIDE SEQUENCE [LARGE SCALE GENOMIC DNA]</scope>
    <source>
        <strain evidence="1 2">IT104</strain>
    </source>
</reference>
<evidence type="ECO:0000313" key="1">
    <source>
        <dbReference type="EMBL" id="RHZ50093.1"/>
    </source>
</evidence>